<evidence type="ECO:0000256" key="4">
    <source>
        <dbReference type="ARBA" id="ARBA00023066"/>
    </source>
</evidence>
<evidence type="ECO:0000256" key="3">
    <source>
        <dbReference type="ARBA" id="ARBA00022813"/>
    </source>
</evidence>
<evidence type="ECO:0000256" key="5">
    <source>
        <dbReference type="ARBA" id="ARBA00023115"/>
    </source>
</evidence>
<dbReference type="Pfam" id="PF02675">
    <property type="entry name" value="AdoMet_dc"/>
    <property type="match status" value="1"/>
</dbReference>
<comment type="cofactor">
    <cofactor evidence="10">
        <name>pyruvate</name>
        <dbReference type="ChEBI" id="CHEBI:15361"/>
    </cofactor>
    <text evidence="10">Binds 1 pyruvoyl group covalently per subunit.</text>
</comment>
<evidence type="ECO:0000256" key="6">
    <source>
        <dbReference type="ARBA" id="ARBA00023145"/>
    </source>
</evidence>
<feature type="active site" description="Schiff-base intermediate with substrate; via pyruvic acid" evidence="10">
    <location>
        <position position="69"/>
    </location>
</feature>
<evidence type="ECO:0000256" key="9">
    <source>
        <dbReference type="ARBA" id="ARBA00023317"/>
    </source>
</evidence>
<dbReference type="SUPFAM" id="SSF56276">
    <property type="entry name" value="S-adenosylmethionine decarboxylase"/>
    <property type="match status" value="1"/>
</dbReference>
<feature type="site" description="Cleavage (non-hydrolytic); by autolysis" evidence="10">
    <location>
        <begin position="68"/>
        <end position="69"/>
    </location>
</feature>
<feature type="active site" description="Proton donor; for catalytic activity" evidence="10">
    <location>
        <position position="89"/>
    </location>
</feature>
<dbReference type="EMBL" id="JACJID010000006">
    <property type="protein sequence ID" value="MBA8930389.1"/>
    <property type="molecule type" value="Genomic_DNA"/>
</dbReference>
<dbReference type="EC" id="4.1.1.50" evidence="10"/>
<keyword evidence="12" id="KW-1185">Reference proteome</keyword>
<evidence type="ECO:0000313" key="11">
    <source>
        <dbReference type="EMBL" id="MBA8930389.1"/>
    </source>
</evidence>
<feature type="chain" id="PRO_5044944923" description="S-adenosylmethionine decarboxylase beta chain" evidence="10">
    <location>
        <begin position="1"/>
        <end position="68"/>
    </location>
</feature>
<keyword evidence="2 10" id="KW-0210">Decarboxylase</keyword>
<evidence type="ECO:0000313" key="12">
    <source>
        <dbReference type="Proteomes" id="UP000517916"/>
    </source>
</evidence>
<dbReference type="PANTHER" id="PTHR33866:SF2">
    <property type="entry name" value="S-ADENOSYLMETHIONINE DECARBOXYLASE PROENZYME"/>
    <property type="match status" value="1"/>
</dbReference>
<dbReference type="HAMAP" id="MF_00464">
    <property type="entry name" value="AdoMetDC_1"/>
    <property type="match status" value="1"/>
</dbReference>
<evidence type="ECO:0000256" key="1">
    <source>
        <dbReference type="ARBA" id="ARBA00022691"/>
    </source>
</evidence>
<keyword evidence="9 10" id="KW-0670">Pyruvate</keyword>
<evidence type="ECO:0000256" key="8">
    <source>
        <dbReference type="ARBA" id="ARBA00023270"/>
    </source>
</evidence>
<dbReference type="Proteomes" id="UP000517916">
    <property type="component" value="Unassembled WGS sequence"/>
</dbReference>
<feature type="active site" description="Proton acceptor; for processing activity" evidence="10">
    <location>
        <position position="74"/>
    </location>
</feature>
<dbReference type="Gene3D" id="3.60.90.10">
    <property type="entry name" value="S-adenosylmethionine decarboxylase"/>
    <property type="match status" value="1"/>
</dbReference>
<feature type="chain" id="PRO_5044944924" description="S-adenosylmethionine decarboxylase alpha chain" evidence="10">
    <location>
        <begin position="69"/>
        <end position="120"/>
    </location>
</feature>
<comment type="PTM">
    <text evidence="10">Is synthesized initially as an inactive proenzyme. Formation of the active enzyme involves a self-maturation process in which the active site pyruvoyl group is generated from an internal serine residue via an autocatalytic post-translational modification. Two non-identical subunits are generated from the proenzyme in this reaction, and the pyruvate is formed at the N-terminus of the alpha chain, which is derived from the carboxyl end of the proenzyme. The post-translation cleavage follows an unusual pathway, termed non-hydrolytic serinolysis, in which the side chain hydroxyl group of the serine supplies its oxygen atom to form the C-terminus of the beta chain, while the remainder of the serine residue undergoes an oxidative deamination to produce ammonia and the pyruvoyl group blocking the N-terminus of the alpha chain.</text>
</comment>
<organism evidence="11 12">
    <name type="scientific">Kutzneria viridogrisea</name>
    <dbReference type="NCBI Taxonomy" id="47990"/>
    <lineage>
        <taxon>Bacteria</taxon>
        <taxon>Bacillati</taxon>
        <taxon>Actinomycetota</taxon>
        <taxon>Actinomycetes</taxon>
        <taxon>Pseudonocardiales</taxon>
        <taxon>Pseudonocardiaceae</taxon>
        <taxon>Kutzneria</taxon>
    </lineage>
</organism>
<comment type="pathway">
    <text evidence="10">Amine and polyamine biosynthesis; S-adenosylmethioninamine biosynthesis; S-adenosylmethioninamine from S-adenosyl-L-methionine: step 1/1.</text>
</comment>
<dbReference type="PANTHER" id="PTHR33866">
    <property type="entry name" value="S-ADENOSYLMETHIONINE DECARBOXYLASE PROENZYME"/>
    <property type="match status" value="1"/>
</dbReference>
<accession>A0ABR6BU23</accession>
<comment type="catalytic activity">
    <reaction evidence="10">
        <text>S-adenosyl-L-methionine + H(+) = S-adenosyl 3-(methylsulfanyl)propylamine + CO2</text>
        <dbReference type="Rhea" id="RHEA:15981"/>
        <dbReference type="ChEBI" id="CHEBI:15378"/>
        <dbReference type="ChEBI" id="CHEBI:16526"/>
        <dbReference type="ChEBI" id="CHEBI:57443"/>
        <dbReference type="ChEBI" id="CHEBI:59789"/>
        <dbReference type="EC" id="4.1.1.50"/>
    </reaction>
</comment>
<feature type="modified residue" description="Pyruvic acid (Ser); by autocatalysis" evidence="10">
    <location>
        <position position="69"/>
    </location>
</feature>
<comment type="subunit">
    <text evidence="10">Heterotetramer of two alpha and two beta chains arranged as a dimer of alpha/beta heterodimers.</text>
</comment>
<reference evidence="11 12" key="1">
    <citation type="submission" date="2020-08" db="EMBL/GenBank/DDBJ databases">
        <title>Genomic Encyclopedia of Archaeal and Bacterial Type Strains, Phase II (KMG-II): from individual species to whole genera.</title>
        <authorList>
            <person name="Goeker M."/>
        </authorList>
    </citation>
    <scope>NUCLEOTIDE SEQUENCE [LARGE SCALE GENOMIC DNA]</scope>
    <source>
        <strain evidence="11 12">DSM 43850</strain>
    </source>
</reference>
<dbReference type="InterPro" id="IPR016067">
    <property type="entry name" value="S-AdoMet_deCO2ase_core"/>
</dbReference>
<gene>
    <name evidence="10" type="primary">speH</name>
    <name evidence="11" type="ORF">BC739_007622</name>
</gene>
<keyword evidence="7 10" id="KW-0456">Lyase</keyword>
<evidence type="ECO:0000256" key="7">
    <source>
        <dbReference type="ARBA" id="ARBA00023239"/>
    </source>
</evidence>
<keyword evidence="4 10" id="KW-0745">Spermidine biosynthesis</keyword>
<keyword evidence="3 10" id="KW-0068">Autocatalytic cleavage</keyword>
<keyword evidence="5 10" id="KW-0620">Polyamine biosynthesis</keyword>
<sequence>MLETTVGVFTGTHVFGELAGVRAGLLDDEQFLRTTMNNALYAAGATVCEVVSKRFEPQGVTVLALLSESHASVHTYPEIGSAFVDVFTCGDRADPGMAVRLLATALGAADSRVTSLRRGV</sequence>
<comment type="function">
    <text evidence="10">Catalyzes the decarboxylation of S-adenosylmethionine to S-adenosylmethioninamine (dcAdoMet), the propylamine donor required for the synthesis of the polyamines spermine and spermidine from the diamine putrescine.</text>
</comment>
<comment type="caution">
    <text evidence="11">The sequence shown here is derived from an EMBL/GenBank/DDBJ whole genome shotgun (WGS) entry which is preliminary data.</text>
</comment>
<dbReference type="RefSeq" id="WP_025354945.1">
    <property type="nucleotide sequence ID" value="NZ_BAAABQ010000025.1"/>
</dbReference>
<evidence type="ECO:0000256" key="10">
    <source>
        <dbReference type="HAMAP-Rule" id="MF_00464"/>
    </source>
</evidence>
<name>A0ABR6BU23_9PSEU</name>
<evidence type="ECO:0000256" key="2">
    <source>
        <dbReference type="ARBA" id="ARBA00022793"/>
    </source>
</evidence>
<dbReference type="InterPro" id="IPR003826">
    <property type="entry name" value="AdoMetDC_fam_prok"/>
</dbReference>
<keyword evidence="6 10" id="KW-0865">Zymogen</keyword>
<keyword evidence="1 10" id="KW-0949">S-adenosyl-L-methionine</keyword>
<keyword evidence="8 10" id="KW-0704">Schiff base</keyword>
<dbReference type="GO" id="GO:0004014">
    <property type="term" value="F:adenosylmethionine decarboxylase activity"/>
    <property type="evidence" value="ECO:0007669"/>
    <property type="project" value="UniProtKB-EC"/>
</dbReference>
<comment type="similarity">
    <text evidence="10">Belongs to the prokaryotic AdoMetDC family. Type 1 subfamily.</text>
</comment>
<dbReference type="NCBIfam" id="TIGR03330">
    <property type="entry name" value="SAM_DCase_Bsu"/>
    <property type="match status" value="1"/>
</dbReference>
<proteinExistence type="inferred from homology"/>
<protein>
    <recommendedName>
        <fullName evidence="10">S-adenosylmethionine decarboxylase proenzyme</fullName>
        <shortName evidence="10">AdoMetDC</shortName>
        <shortName evidence="10">SAMDC</shortName>
        <ecNumber evidence="10">4.1.1.50</ecNumber>
    </recommendedName>
    <component>
        <recommendedName>
            <fullName evidence="10">S-adenosylmethionine decarboxylase beta chain</fullName>
        </recommendedName>
    </component>
    <component>
        <recommendedName>
            <fullName evidence="10">S-adenosylmethionine decarboxylase alpha chain</fullName>
        </recommendedName>
    </component>
</protein>
<dbReference type="InterPro" id="IPR017716">
    <property type="entry name" value="S-AdoMet_deCOase_pro-enz"/>
</dbReference>